<dbReference type="SMART" id="SM00855">
    <property type="entry name" value="PGAM"/>
    <property type="match status" value="1"/>
</dbReference>
<dbReference type="InterPro" id="IPR029033">
    <property type="entry name" value="His_PPase_superfam"/>
</dbReference>
<dbReference type="PANTHER" id="PTHR48100">
    <property type="entry name" value="BROAD-SPECIFICITY PHOSPHATASE YOR283W-RELATED"/>
    <property type="match status" value="1"/>
</dbReference>
<dbReference type="GO" id="GO:0005737">
    <property type="term" value="C:cytoplasm"/>
    <property type="evidence" value="ECO:0007669"/>
    <property type="project" value="TreeGrafter"/>
</dbReference>
<dbReference type="Proteomes" id="UP000547674">
    <property type="component" value="Unassembled WGS sequence"/>
</dbReference>
<feature type="region of interest" description="Disordered" evidence="2">
    <location>
        <begin position="201"/>
        <end position="228"/>
    </location>
</feature>
<dbReference type="SUPFAM" id="SSF53254">
    <property type="entry name" value="Phosphoglycerate mutase-like"/>
    <property type="match status" value="1"/>
</dbReference>
<evidence type="ECO:0000313" key="4">
    <source>
        <dbReference type="Proteomes" id="UP000547674"/>
    </source>
</evidence>
<evidence type="ECO:0000256" key="1">
    <source>
        <dbReference type="PIRSR" id="PIRSR613078-2"/>
    </source>
</evidence>
<dbReference type="Gene3D" id="3.40.50.1240">
    <property type="entry name" value="Phosphoglycerate mutase-like"/>
    <property type="match status" value="1"/>
</dbReference>
<protein>
    <submittedName>
        <fullName evidence="3">Histidine phosphatase family protein</fullName>
    </submittedName>
</protein>
<reference evidence="3 4" key="1">
    <citation type="submission" date="2020-03" db="EMBL/GenBank/DDBJ databases">
        <title>Metabolic flexibility allows generalist bacteria to become dominant in a frequently disturbed ecosystem.</title>
        <authorList>
            <person name="Chen Y.-J."/>
            <person name="Leung P.M."/>
            <person name="Bay S.K."/>
            <person name="Hugenholtz P."/>
            <person name="Kessler A.J."/>
            <person name="Shelley G."/>
            <person name="Waite D.W."/>
            <person name="Cook P.L."/>
            <person name="Greening C."/>
        </authorList>
    </citation>
    <scope>NUCLEOTIDE SEQUENCE [LARGE SCALE GENOMIC DNA]</scope>
    <source>
        <strain evidence="3">SS_bin_28</strain>
    </source>
</reference>
<accession>A0A7Y2EAU5</accession>
<comment type="caution">
    <text evidence="3">The sequence shown here is derived from an EMBL/GenBank/DDBJ whole genome shotgun (WGS) entry which is preliminary data.</text>
</comment>
<dbReference type="Pfam" id="PF00300">
    <property type="entry name" value="His_Phos_1"/>
    <property type="match status" value="1"/>
</dbReference>
<dbReference type="InterPro" id="IPR050275">
    <property type="entry name" value="PGM_Phosphatase"/>
</dbReference>
<dbReference type="GO" id="GO:0016791">
    <property type="term" value="F:phosphatase activity"/>
    <property type="evidence" value="ECO:0007669"/>
    <property type="project" value="TreeGrafter"/>
</dbReference>
<name>A0A7Y2EAU5_UNCEI</name>
<sequence>MSILYVVTHAEATHHVDQRVGGWYDSELTPRGQRHADRIAKELQSRCQGTPHLYTSDLTRAMQTAAPIGKAFRVEPALAPELREASCGVAEGKSSSWLDERIVLPPRDGNRLDHRICEGAESRRDVATRVYGFMNRLLESMPETVILVTHGFALTFVVSAWLGAPIESLGIAGYRADSGSVSTLEIDPKWGDRKLVSFNETTHLRRQPPGNSGLPSSELKGCSSLRRS</sequence>
<evidence type="ECO:0000313" key="3">
    <source>
        <dbReference type="EMBL" id="NNF06555.1"/>
    </source>
</evidence>
<proteinExistence type="predicted"/>
<gene>
    <name evidence="3" type="ORF">HKN21_07325</name>
</gene>
<feature type="binding site" evidence="1">
    <location>
        <position position="60"/>
    </location>
    <ligand>
        <name>substrate</name>
    </ligand>
</feature>
<organism evidence="3 4">
    <name type="scientific">Eiseniibacteriota bacterium</name>
    <dbReference type="NCBI Taxonomy" id="2212470"/>
    <lineage>
        <taxon>Bacteria</taxon>
        <taxon>Candidatus Eiseniibacteriota</taxon>
    </lineage>
</organism>
<dbReference type="InterPro" id="IPR013078">
    <property type="entry name" value="His_Pase_superF_clade-1"/>
</dbReference>
<dbReference type="CDD" id="cd07067">
    <property type="entry name" value="HP_PGM_like"/>
    <property type="match status" value="1"/>
</dbReference>
<evidence type="ECO:0000256" key="2">
    <source>
        <dbReference type="SAM" id="MobiDB-lite"/>
    </source>
</evidence>
<dbReference type="EMBL" id="JABDJR010000287">
    <property type="protein sequence ID" value="NNF06555.1"/>
    <property type="molecule type" value="Genomic_DNA"/>
</dbReference>
<dbReference type="AlphaFoldDB" id="A0A7Y2EAU5"/>
<dbReference type="PANTHER" id="PTHR48100:SF1">
    <property type="entry name" value="HISTIDINE PHOSPHATASE FAMILY PROTEIN-RELATED"/>
    <property type="match status" value="1"/>
</dbReference>